<evidence type="ECO:0000256" key="2">
    <source>
        <dbReference type="ARBA" id="ARBA00023315"/>
    </source>
</evidence>
<sequence length="217" mass="24675">MKRILRVIFFLTTKIIVLILLGLRIQHRERLPTSGAAILVANHNSHLDTLVLLSLFPLSKVQHLRPVANEQYFLQQNPCLAWFARHILNIIPVTTEAGNCRENSCHHRNFFKNCAEAIAQNQILILYPEGTRGTPESLGEFRSGIAHLAKQHPDVPIIPIFLHGLGKSLPKGDFLPVPLLCWICIGESLYWNGQKQIFLQQLTERIQKLSDDRLLSI</sequence>
<dbReference type="GO" id="GO:0006654">
    <property type="term" value="P:phosphatidic acid biosynthetic process"/>
    <property type="evidence" value="ECO:0007669"/>
    <property type="project" value="TreeGrafter"/>
</dbReference>
<keyword evidence="3" id="KW-1133">Transmembrane helix</keyword>
<dbReference type="CDD" id="cd07989">
    <property type="entry name" value="LPLAT_AGPAT-like"/>
    <property type="match status" value="1"/>
</dbReference>
<dbReference type="PANTHER" id="PTHR10434:SF11">
    <property type="entry name" value="1-ACYL-SN-GLYCEROL-3-PHOSPHATE ACYLTRANSFERASE"/>
    <property type="match status" value="1"/>
</dbReference>
<feature type="domain" description="Phospholipid/glycerol acyltransferase" evidence="4">
    <location>
        <begin position="37"/>
        <end position="165"/>
    </location>
</feature>
<accession>A0A2W4XVH8</accession>
<evidence type="ECO:0000256" key="3">
    <source>
        <dbReference type="SAM" id="Phobius"/>
    </source>
</evidence>
<organism evidence="5 6">
    <name type="scientific">Pseudanabaena frigida</name>
    <dbReference type="NCBI Taxonomy" id="945775"/>
    <lineage>
        <taxon>Bacteria</taxon>
        <taxon>Bacillati</taxon>
        <taxon>Cyanobacteriota</taxon>
        <taxon>Cyanophyceae</taxon>
        <taxon>Pseudanabaenales</taxon>
        <taxon>Pseudanabaenaceae</taxon>
        <taxon>Pseudanabaena</taxon>
    </lineage>
</organism>
<dbReference type="Pfam" id="PF01553">
    <property type="entry name" value="Acyltransferase"/>
    <property type="match status" value="1"/>
</dbReference>
<evidence type="ECO:0000259" key="4">
    <source>
        <dbReference type="SMART" id="SM00563"/>
    </source>
</evidence>
<evidence type="ECO:0000313" key="5">
    <source>
        <dbReference type="EMBL" id="PZO38645.1"/>
    </source>
</evidence>
<keyword evidence="1 5" id="KW-0808">Transferase</keyword>
<dbReference type="Proteomes" id="UP000249467">
    <property type="component" value="Unassembled WGS sequence"/>
</dbReference>
<keyword evidence="3" id="KW-0472">Membrane</keyword>
<evidence type="ECO:0000313" key="6">
    <source>
        <dbReference type="Proteomes" id="UP000249467"/>
    </source>
</evidence>
<feature type="transmembrane region" description="Helical" evidence="3">
    <location>
        <begin position="7"/>
        <end position="25"/>
    </location>
</feature>
<dbReference type="GO" id="GO:0003841">
    <property type="term" value="F:1-acylglycerol-3-phosphate O-acyltransferase activity"/>
    <property type="evidence" value="ECO:0007669"/>
    <property type="project" value="TreeGrafter"/>
</dbReference>
<name>A0A2W4XVH8_9CYAN</name>
<dbReference type="InterPro" id="IPR002123">
    <property type="entry name" value="Plipid/glycerol_acylTrfase"/>
</dbReference>
<reference evidence="5 6" key="2">
    <citation type="submission" date="2018-06" db="EMBL/GenBank/DDBJ databases">
        <title>Metagenomic assembly of (sub)arctic Cyanobacteria and their associated microbiome from non-axenic cultures.</title>
        <authorList>
            <person name="Baurain D."/>
        </authorList>
    </citation>
    <scope>NUCLEOTIDE SEQUENCE [LARGE SCALE GENOMIC DNA]</scope>
    <source>
        <strain evidence="5">ULC066bin1</strain>
    </source>
</reference>
<dbReference type="EMBL" id="QBML01000022">
    <property type="protein sequence ID" value="PZO38645.1"/>
    <property type="molecule type" value="Genomic_DNA"/>
</dbReference>
<keyword evidence="2 5" id="KW-0012">Acyltransferase</keyword>
<evidence type="ECO:0000256" key="1">
    <source>
        <dbReference type="ARBA" id="ARBA00022679"/>
    </source>
</evidence>
<proteinExistence type="predicted"/>
<protein>
    <submittedName>
        <fullName evidence="5">1-acyl-sn-glycerol-3-phosphate acyltransferase</fullName>
    </submittedName>
</protein>
<dbReference type="SMART" id="SM00563">
    <property type="entry name" value="PlsC"/>
    <property type="match status" value="1"/>
</dbReference>
<gene>
    <name evidence="5" type="ORF">DCF19_15695</name>
</gene>
<dbReference type="AlphaFoldDB" id="A0A2W4XVH8"/>
<comment type="caution">
    <text evidence="5">The sequence shown here is derived from an EMBL/GenBank/DDBJ whole genome shotgun (WGS) entry which is preliminary data.</text>
</comment>
<dbReference type="PANTHER" id="PTHR10434">
    <property type="entry name" value="1-ACYL-SN-GLYCEROL-3-PHOSPHATE ACYLTRANSFERASE"/>
    <property type="match status" value="1"/>
</dbReference>
<reference evidence="5 6" key="1">
    <citation type="submission" date="2018-04" db="EMBL/GenBank/DDBJ databases">
        <authorList>
            <person name="Go L.Y."/>
            <person name="Mitchell J.A."/>
        </authorList>
    </citation>
    <scope>NUCLEOTIDE SEQUENCE [LARGE SCALE GENOMIC DNA]</scope>
    <source>
        <strain evidence="5">ULC066bin1</strain>
    </source>
</reference>
<keyword evidence="3" id="KW-0812">Transmembrane</keyword>
<dbReference type="SUPFAM" id="SSF69593">
    <property type="entry name" value="Glycerol-3-phosphate (1)-acyltransferase"/>
    <property type="match status" value="1"/>
</dbReference>